<feature type="compositionally biased region" description="Basic and acidic residues" evidence="2">
    <location>
        <begin position="266"/>
        <end position="289"/>
    </location>
</feature>
<feature type="region of interest" description="Disordered" evidence="2">
    <location>
        <begin position="165"/>
        <end position="186"/>
    </location>
</feature>
<dbReference type="PROSITE" id="PS50174">
    <property type="entry name" value="G_PATCH"/>
    <property type="match status" value="1"/>
</dbReference>
<dbReference type="Proteomes" id="UP000472277">
    <property type="component" value="Chromosome 3"/>
</dbReference>
<reference evidence="4" key="1">
    <citation type="submission" date="2025-08" db="UniProtKB">
        <authorList>
            <consortium name="Ensembl"/>
        </authorList>
    </citation>
    <scope>IDENTIFICATION</scope>
</reference>
<reference evidence="4" key="2">
    <citation type="submission" date="2025-09" db="UniProtKB">
        <authorList>
            <consortium name="Ensembl"/>
        </authorList>
    </citation>
    <scope>IDENTIFICATION</scope>
</reference>
<feature type="region of interest" description="Disordered" evidence="2">
    <location>
        <begin position="227"/>
        <end position="295"/>
    </location>
</feature>
<accession>A0A674CXQ5</accession>
<dbReference type="PANTHER" id="PTHR23149">
    <property type="entry name" value="G PATCH DOMAIN CONTAINING PROTEIN"/>
    <property type="match status" value="1"/>
</dbReference>
<dbReference type="PANTHER" id="PTHR23149:SF9">
    <property type="entry name" value="G PATCH DOMAIN-CONTAINING PROTEIN 4"/>
    <property type="match status" value="1"/>
</dbReference>
<evidence type="ECO:0000256" key="1">
    <source>
        <dbReference type="ARBA" id="ARBA00040365"/>
    </source>
</evidence>
<proteinExistence type="predicted"/>
<dbReference type="GeneTree" id="ENSGT00390000008765"/>
<dbReference type="Ensembl" id="ENSSTUT00000093897.1">
    <property type="protein sequence ID" value="ENSSTUP00000088243.1"/>
    <property type="gene ID" value="ENSSTUG00000038813.1"/>
</dbReference>
<dbReference type="GO" id="GO:0005730">
    <property type="term" value="C:nucleolus"/>
    <property type="evidence" value="ECO:0007669"/>
    <property type="project" value="TreeGrafter"/>
</dbReference>
<keyword evidence="5" id="KW-1185">Reference proteome</keyword>
<evidence type="ECO:0000313" key="5">
    <source>
        <dbReference type="Proteomes" id="UP000472277"/>
    </source>
</evidence>
<protein>
    <recommendedName>
        <fullName evidence="1">G patch domain-containing protein 4</fullName>
    </recommendedName>
</protein>
<evidence type="ECO:0000313" key="4">
    <source>
        <dbReference type="Ensembl" id="ENSSTUP00000088243.1"/>
    </source>
</evidence>
<organism evidence="4 5">
    <name type="scientific">Salmo trutta</name>
    <name type="common">Brown trout</name>
    <dbReference type="NCBI Taxonomy" id="8032"/>
    <lineage>
        <taxon>Eukaryota</taxon>
        <taxon>Metazoa</taxon>
        <taxon>Chordata</taxon>
        <taxon>Craniata</taxon>
        <taxon>Vertebrata</taxon>
        <taxon>Euteleostomi</taxon>
        <taxon>Actinopterygii</taxon>
        <taxon>Neopterygii</taxon>
        <taxon>Teleostei</taxon>
        <taxon>Protacanthopterygii</taxon>
        <taxon>Salmoniformes</taxon>
        <taxon>Salmonidae</taxon>
        <taxon>Salmoninae</taxon>
        <taxon>Salmo</taxon>
    </lineage>
</organism>
<dbReference type="InParanoid" id="A0A674CXQ5"/>
<evidence type="ECO:0000259" key="3">
    <source>
        <dbReference type="PROSITE" id="PS50174"/>
    </source>
</evidence>
<feature type="compositionally biased region" description="Basic and acidic residues" evidence="2">
    <location>
        <begin position="177"/>
        <end position="186"/>
    </location>
</feature>
<evidence type="ECO:0000256" key="2">
    <source>
        <dbReference type="SAM" id="MobiDB-lite"/>
    </source>
</evidence>
<feature type="domain" description="G-patch" evidence="3">
    <location>
        <begin position="11"/>
        <end position="72"/>
    </location>
</feature>
<dbReference type="GO" id="GO:0003676">
    <property type="term" value="F:nucleic acid binding"/>
    <property type="evidence" value="ECO:0007669"/>
    <property type="project" value="InterPro"/>
</dbReference>
<dbReference type="SMART" id="SM00443">
    <property type="entry name" value="G_patch"/>
    <property type="match status" value="1"/>
</dbReference>
<dbReference type="Pfam" id="PF01585">
    <property type="entry name" value="G-patch"/>
    <property type="match status" value="1"/>
</dbReference>
<name>A0A674CXQ5_SALTR</name>
<dbReference type="InterPro" id="IPR000467">
    <property type="entry name" value="G_patch_dom"/>
</dbReference>
<feature type="compositionally biased region" description="Basic and acidic residues" evidence="2">
    <location>
        <begin position="247"/>
        <end position="257"/>
    </location>
</feature>
<sequence>MAETVQERSRGLKFAKQQLLRHGWEQGKGLGRQENGICEAIIVNVAREGWDIYFTTHTHIHTLTLGLGMISNKQPTKAMLGRDKLYGCFVKSSSTDDSSSSDDEDQRLELSRRTAHKGARHSLTMSAKLARLEQQEQEFMAKYGKKNQLAAATPDSVTTITQPAAQIPEGELTDETQGGKKEEESLRRPVRMWRKRMLILLSSPERVKPEEAVKRLQREKVPLSNRLTQTLLPRRSPPRTEVALVAEEIKHSDRETNQSETVADSPPKEKKKRDGAIEEVRTVEEEPKIKGKKKK</sequence>
<feature type="region of interest" description="Disordered" evidence="2">
    <location>
        <begin position="92"/>
        <end position="122"/>
    </location>
</feature>
<dbReference type="InterPro" id="IPR050656">
    <property type="entry name" value="PINX1"/>
</dbReference>
<dbReference type="AlphaFoldDB" id="A0A674CXQ5"/>